<reference evidence="3" key="2">
    <citation type="journal article" date="2021" name="PeerJ">
        <title>Extensive microbial diversity within the chicken gut microbiome revealed by metagenomics and culture.</title>
        <authorList>
            <person name="Gilroy R."/>
            <person name="Ravi A."/>
            <person name="Getino M."/>
            <person name="Pursley I."/>
            <person name="Horton D.L."/>
            <person name="Alikhan N.F."/>
            <person name="Baker D."/>
            <person name="Gharbi K."/>
            <person name="Hall N."/>
            <person name="Watson M."/>
            <person name="Adriaenssens E.M."/>
            <person name="Foster-Nyarko E."/>
            <person name="Jarju S."/>
            <person name="Secka A."/>
            <person name="Antonio M."/>
            <person name="Oren A."/>
            <person name="Chaudhuri R.R."/>
            <person name="La Ragione R."/>
            <person name="Hildebrand F."/>
            <person name="Pallen M.J."/>
        </authorList>
    </citation>
    <scope>NUCLEOTIDE SEQUENCE</scope>
    <source>
        <strain evidence="3">ChiBcec16-1751</strain>
    </source>
</reference>
<accession>A0A9D1FBF0</accession>
<dbReference type="Proteomes" id="UP000886741">
    <property type="component" value="Unassembled WGS sequence"/>
</dbReference>
<gene>
    <name evidence="3" type="ORF">IAA83_09955</name>
</gene>
<feature type="compositionally biased region" description="Acidic residues" evidence="1">
    <location>
        <begin position="54"/>
        <end position="66"/>
    </location>
</feature>
<name>A0A9D1FBF0_9FIRM</name>
<feature type="compositionally biased region" description="Basic and acidic residues" evidence="1">
    <location>
        <begin position="22"/>
        <end position="31"/>
    </location>
</feature>
<feature type="signal peptide" evidence="2">
    <location>
        <begin position="1"/>
        <end position="22"/>
    </location>
</feature>
<evidence type="ECO:0000256" key="1">
    <source>
        <dbReference type="SAM" id="MobiDB-lite"/>
    </source>
</evidence>
<protein>
    <submittedName>
        <fullName evidence="3">DUF3298 domain-containing protein</fullName>
    </submittedName>
</protein>
<evidence type="ECO:0000256" key="2">
    <source>
        <dbReference type="SAM" id="SignalP"/>
    </source>
</evidence>
<dbReference type="PROSITE" id="PS51257">
    <property type="entry name" value="PROKAR_LIPOPROTEIN"/>
    <property type="match status" value="1"/>
</dbReference>
<dbReference type="AlphaFoldDB" id="A0A9D1FBF0"/>
<dbReference type="EMBL" id="DVJJ01000150">
    <property type="protein sequence ID" value="HIS65670.1"/>
    <property type="molecule type" value="Genomic_DNA"/>
</dbReference>
<evidence type="ECO:0000313" key="4">
    <source>
        <dbReference type="Proteomes" id="UP000886741"/>
    </source>
</evidence>
<evidence type="ECO:0000313" key="3">
    <source>
        <dbReference type="EMBL" id="HIS65670.1"/>
    </source>
</evidence>
<feature type="region of interest" description="Disordered" evidence="1">
    <location>
        <begin position="22"/>
        <end position="76"/>
    </location>
</feature>
<organism evidence="3 4">
    <name type="scientific">Candidatus Avoscillospira avistercoris</name>
    <dbReference type="NCBI Taxonomy" id="2840707"/>
    <lineage>
        <taxon>Bacteria</taxon>
        <taxon>Bacillati</taxon>
        <taxon>Bacillota</taxon>
        <taxon>Clostridia</taxon>
        <taxon>Eubacteriales</taxon>
        <taxon>Oscillospiraceae</taxon>
        <taxon>Oscillospiraceae incertae sedis</taxon>
        <taxon>Candidatus Avoscillospira</taxon>
    </lineage>
</organism>
<sequence length="280" mass="31470">MKKLLAALLAVLLLVGVTGCHKEKTPEEPEVPKQTVTEPVEEEPDTPPPQQPDTLEENQEQEDNQEDTPVTDGELGAEMTVVETENSIEDRVTYLITMPSVSTGDSAVDTILNDYYSNQTGKLEDLCWGEIYEQAINEHVSFDVMTNFSVKENTPERLSIVRQTIVTNTHTEERTVTQQAETFRLSDGALLLANDFFNVDEAAWTNRVVDLVRRSISENPYHSETLSSQWSDLAYSAFNKDQFYVTTDAFCVFYQDGALGQEGVIEFELPWTDLQGITAQ</sequence>
<proteinExistence type="predicted"/>
<reference evidence="3" key="1">
    <citation type="submission" date="2020-10" db="EMBL/GenBank/DDBJ databases">
        <authorList>
            <person name="Gilroy R."/>
        </authorList>
    </citation>
    <scope>NUCLEOTIDE SEQUENCE</scope>
    <source>
        <strain evidence="3">ChiBcec16-1751</strain>
    </source>
</reference>
<feature type="chain" id="PRO_5039546070" evidence="2">
    <location>
        <begin position="23"/>
        <end position="280"/>
    </location>
</feature>
<keyword evidence="2" id="KW-0732">Signal</keyword>
<comment type="caution">
    <text evidence="3">The sequence shown here is derived from an EMBL/GenBank/DDBJ whole genome shotgun (WGS) entry which is preliminary data.</text>
</comment>